<evidence type="ECO:0000259" key="11">
    <source>
        <dbReference type="Pfam" id="PF02163"/>
    </source>
</evidence>
<feature type="domain" description="Peptidase M50" evidence="11">
    <location>
        <begin position="131"/>
        <end position="464"/>
    </location>
</feature>
<dbReference type="PRINTS" id="PR01000">
    <property type="entry name" value="SREBPS2PTASE"/>
</dbReference>
<comment type="function">
    <text evidence="9">Zinc metalloprotease that mediates intramembrane proteolysis of proteins such as ATF6, ATF6B, SREBF1/SREBP1 and SREBF2/SREBP2. Catalyzes the second step in the proteolytic activation of the sterol regulatory element-binding proteins (SREBPs) SREBF1/SREBP1 and SREBF2/SREBP2: cleaves SREBPs within the first transmembrane segment, thereby releasing the N-terminal segment with a portion of the transmembrane segment attached. Mature N-terminal SREBP fragments shuttle to the nucleus and activate gene transcription. Also mediates the second step in the proteolytic activation of the cyclic AMP-dependent transcription factor ATF-6 (ATF6 and ATF6B). Involved in intramembrane proteolysis during bone formation. In astrocytes and osteoblasts, upon DNA damage and ER stress, mediates the second step of the regulated intramembrane proteolytic activation of the transcription factor CREB3L1, leading to the inhibition of cell-cycle progression.</text>
</comment>
<evidence type="ECO:0000256" key="10">
    <source>
        <dbReference type="SAM" id="Phobius"/>
    </source>
</evidence>
<evidence type="ECO:0000256" key="8">
    <source>
        <dbReference type="ARBA" id="ARBA00032658"/>
    </source>
</evidence>
<name>A0ABQ8RWJ8_PERAM</name>
<evidence type="ECO:0000256" key="1">
    <source>
        <dbReference type="ARBA" id="ARBA00001350"/>
    </source>
</evidence>
<evidence type="ECO:0000256" key="2">
    <source>
        <dbReference type="ARBA" id="ARBA00004127"/>
    </source>
</evidence>
<evidence type="ECO:0000256" key="7">
    <source>
        <dbReference type="ARBA" id="ARBA00023136"/>
    </source>
</evidence>
<evidence type="ECO:0000256" key="5">
    <source>
        <dbReference type="ARBA" id="ARBA00022692"/>
    </source>
</evidence>
<proteinExistence type="predicted"/>
<keyword evidence="13" id="KW-1185">Reference proteome</keyword>
<evidence type="ECO:0000256" key="9">
    <source>
        <dbReference type="ARBA" id="ARBA00045828"/>
    </source>
</evidence>
<evidence type="ECO:0000313" key="13">
    <source>
        <dbReference type="Proteomes" id="UP001148838"/>
    </source>
</evidence>
<evidence type="ECO:0000256" key="3">
    <source>
        <dbReference type="ARBA" id="ARBA00012347"/>
    </source>
</evidence>
<accession>A0ABQ8RWJ8</accession>
<dbReference type="Proteomes" id="UP001148838">
    <property type="component" value="Unassembled WGS sequence"/>
</dbReference>
<dbReference type="EC" id="3.4.24.85" evidence="3"/>
<comment type="catalytic activity">
    <reaction evidence="1">
        <text>Cleaves several transcription factors that are type-2 transmembrane proteins within membrane-spanning domains. Known substrates include sterol regulatory element-binding protein (SREBP) -1, SREBP-2 and forms of the transcriptional activator ATF6. SREBP-2 is cleaved at the site 477-DRSRILL-|-CVLTFLCLSFNPLTSLLQWGGA-505. The residues Asn-Pro, 11 residues distal to the site of cleavage in the membrane-spanning domain, are important for cleavage by S2P endopeptidase. Replacement of either of these residues does not prevent cleavage, but there is no cleavage if both of these residues are replaced.</text>
        <dbReference type="EC" id="3.4.24.85"/>
    </reaction>
</comment>
<protein>
    <recommendedName>
        <fullName evidence="4">Membrane-bound transcription factor site-2 protease</fullName>
        <ecNumber evidence="3">3.4.24.85</ecNumber>
    </recommendedName>
    <alternativeName>
        <fullName evidence="8">Endopeptidase S2P</fullName>
    </alternativeName>
</protein>
<dbReference type="EMBL" id="JAJSOF020000040">
    <property type="protein sequence ID" value="KAJ4426103.1"/>
    <property type="molecule type" value="Genomic_DNA"/>
</dbReference>
<reference evidence="12 13" key="1">
    <citation type="journal article" date="2022" name="Allergy">
        <title>Genome assembly and annotation of Periplaneta americana reveal a comprehensive cockroach allergen profile.</title>
        <authorList>
            <person name="Wang L."/>
            <person name="Xiong Q."/>
            <person name="Saelim N."/>
            <person name="Wang L."/>
            <person name="Nong W."/>
            <person name="Wan A.T."/>
            <person name="Shi M."/>
            <person name="Liu X."/>
            <person name="Cao Q."/>
            <person name="Hui J.H.L."/>
            <person name="Sookrung N."/>
            <person name="Leung T.F."/>
            <person name="Tungtrongchitr A."/>
            <person name="Tsui S.K.W."/>
        </authorList>
    </citation>
    <scope>NUCLEOTIDE SEQUENCE [LARGE SCALE GENOMIC DNA]</scope>
    <source>
        <tissue evidence="12">Whole body-01</tissue>
    </source>
</reference>
<feature type="transmembrane region" description="Helical" evidence="10">
    <location>
        <begin position="197"/>
        <end position="222"/>
    </location>
</feature>
<comment type="subcellular location">
    <subcellularLocation>
        <location evidence="2">Endomembrane system</location>
        <topology evidence="2">Multi-pass membrane protein</topology>
    </subcellularLocation>
</comment>
<sequence>MDSFTVLIIVGLIHCALFFFDTLFKSCSHYPYLYFLHNTGLQVEVFKLRWFTTVFNRFIQKCGCWRPRLLDYWFTLGARCSLILLPVAVYIFIKTALGAWEKSSGSGDVKSSITLEPMIPGVNLPIGDIGYYIATLIICSVVHEFGHAVAAVREDVHISGIGVIILFILPVVYVHINTEQYDSLHPKRQLLIICAGVWHNIVLALIGICMLTLLPILVYPFFDIGSGVAICNIQQASPVLGPTGLRVGDKIVALNQCQVKDYDTWYYCIVSTIQHQGPGYCVSSELVREHDESVSVKQLPGGVVECCSANSPDHLCFEYIETEGDMPELQQHSCLPGRTVIESTEEMCTTSSDCSVDLHCLKPSLDNHTRLLRIKRENEKIVIFLGHPGEIYHTVQVSDFVPYLFIPSAVPEVIAQLCKYVSVFSAGLAVINIIPCFYFDGQYIIQAVSNIILASKVEHKSVRNAIALCITICGTVFVFGNVLSVMLSSFL</sequence>
<evidence type="ECO:0000256" key="4">
    <source>
        <dbReference type="ARBA" id="ARBA00014400"/>
    </source>
</evidence>
<dbReference type="PANTHER" id="PTHR13325:SF3">
    <property type="entry name" value="MEMBRANE-BOUND TRANSCRIPTION FACTOR SITE-2 PROTEASE"/>
    <property type="match status" value="1"/>
</dbReference>
<keyword evidence="5 10" id="KW-0812">Transmembrane</keyword>
<feature type="transmembrane region" description="Helical" evidence="10">
    <location>
        <begin position="465"/>
        <end position="487"/>
    </location>
</feature>
<evidence type="ECO:0000313" key="12">
    <source>
        <dbReference type="EMBL" id="KAJ4426103.1"/>
    </source>
</evidence>
<feature type="transmembrane region" description="Helical" evidence="10">
    <location>
        <begin position="72"/>
        <end position="93"/>
    </location>
</feature>
<organism evidence="12 13">
    <name type="scientific">Periplaneta americana</name>
    <name type="common">American cockroach</name>
    <name type="synonym">Blatta americana</name>
    <dbReference type="NCBI Taxonomy" id="6978"/>
    <lineage>
        <taxon>Eukaryota</taxon>
        <taxon>Metazoa</taxon>
        <taxon>Ecdysozoa</taxon>
        <taxon>Arthropoda</taxon>
        <taxon>Hexapoda</taxon>
        <taxon>Insecta</taxon>
        <taxon>Pterygota</taxon>
        <taxon>Neoptera</taxon>
        <taxon>Polyneoptera</taxon>
        <taxon>Dictyoptera</taxon>
        <taxon>Blattodea</taxon>
        <taxon>Blattoidea</taxon>
        <taxon>Blattidae</taxon>
        <taxon>Blattinae</taxon>
        <taxon>Periplaneta</taxon>
    </lineage>
</organism>
<evidence type="ECO:0000256" key="6">
    <source>
        <dbReference type="ARBA" id="ARBA00022989"/>
    </source>
</evidence>
<gene>
    <name evidence="12" type="ORF">ANN_26912</name>
</gene>
<comment type="caution">
    <text evidence="12">The sequence shown here is derived from an EMBL/GenBank/DDBJ whole genome shotgun (WGS) entry which is preliminary data.</text>
</comment>
<feature type="transmembrane region" description="Helical" evidence="10">
    <location>
        <begin position="420"/>
        <end position="439"/>
    </location>
</feature>
<feature type="transmembrane region" description="Helical" evidence="10">
    <location>
        <begin position="129"/>
        <end position="150"/>
    </location>
</feature>
<dbReference type="PANTHER" id="PTHR13325">
    <property type="entry name" value="PROTEASE M50 MEMBRANE-BOUND TRANSCRIPTION FACTOR SITE 2 PROTEASE"/>
    <property type="match status" value="1"/>
</dbReference>
<dbReference type="Pfam" id="PF02163">
    <property type="entry name" value="Peptidase_M50"/>
    <property type="match status" value="1"/>
</dbReference>
<feature type="transmembrane region" description="Helical" evidence="10">
    <location>
        <begin position="6"/>
        <end position="24"/>
    </location>
</feature>
<keyword evidence="7 10" id="KW-0472">Membrane</keyword>
<feature type="transmembrane region" description="Helical" evidence="10">
    <location>
        <begin position="156"/>
        <end position="176"/>
    </location>
</feature>
<dbReference type="InterPro" id="IPR001193">
    <property type="entry name" value="MBTPS2"/>
</dbReference>
<dbReference type="InterPro" id="IPR008915">
    <property type="entry name" value="Peptidase_M50"/>
</dbReference>
<keyword evidence="6 10" id="KW-1133">Transmembrane helix</keyword>